<evidence type="ECO:0000313" key="2">
    <source>
        <dbReference type="EMBL" id="SVA04147.1"/>
    </source>
</evidence>
<dbReference type="EMBL" id="UINC01003193">
    <property type="protein sequence ID" value="SVA04147.1"/>
    <property type="molecule type" value="Genomic_DNA"/>
</dbReference>
<dbReference type="Pfam" id="PF12697">
    <property type="entry name" value="Abhydrolase_6"/>
    <property type="match status" value="1"/>
</dbReference>
<gene>
    <name evidence="2" type="ORF">METZ01_LOCUS57001</name>
</gene>
<dbReference type="PANTHER" id="PTHR43798:SF33">
    <property type="entry name" value="HYDROLASE, PUTATIVE (AFU_ORTHOLOGUE AFUA_2G14860)-RELATED"/>
    <property type="match status" value="1"/>
</dbReference>
<dbReference type="AlphaFoldDB" id="A0A381SP51"/>
<dbReference type="SUPFAM" id="SSF53474">
    <property type="entry name" value="alpha/beta-Hydrolases"/>
    <property type="match status" value="1"/>
</dbReference>
<dbReference type="InterPro" id="IPR000073">
    <property type="entry name" value="AB_hydrolase_1"/>
</dbReference>
<dbReference type="GO" id="GO:0016020">
    <property type="term" value="C:membrane"/>
    <property type="evidence" value="ECO:0007669"/>
    <property type="project" value="TreeGrafter"/>
</dbReference>
<sequence length="242" mass="26994">MNNSQIYFHNFDSVDRKKKSILFIPGAGMDHRFVRALNLPDADYNEPLVIDLPGHGNSAGSSSNSIESYSQFLIDALEQFDLNNLVLCGHSMGGLIALDMVINQDYCAKSLLLLNSIYPTRVSEVLISKAKAGNGHAADFIIKYGLHKRLIGMKNIFPQEKALIMLGDLEACNNYQLNLNNLENLELPISIILGSKDKLVDLKEVDNFTDQVPSKTYIIDEVGHFPFFEDPDELSKLIVSFV</sequence>
<name>A0A381SP51_9ZZZZ</name>
<proteinExistence type="predicted"/>
<reference evidence="2" key="1">
    <citation type="submission" date="2018-05" db="EMBL/GenBank/DDBJ databases">
        <authorList>
            <person name="Lanie J.A."/>
            <person name="Ng W.-L."/>
            <person name="Kazmierczak K.M."/>
            <person name="Andrzejewski T.M."/>
            <person name="Davidsen T.M."/>
            <person name="Wayne K.J."/>
            <person name="Tettelin H."/>
            <person name="Glass J.I."/>
            <person name="Rusch D."/>
            <person name="Podicherti R."/>
            <person name="Tsui H.-C.T."/>
            <person name="Winkler M.E."/>
        </authorList>
    </citation>
    <scope>NUCLEOTIDE SEQUENCE</scope>
</reference>
<protein>
    <recommendedName>
        <fullName evidence="1">AB hydrolase-1 domain-containing protein</fullName>
    </recommendedName>
</protein>
<dbReference type="InterPro" id="IPR050266">
    <property type="entry name" value="AB_hydrolase_sf"/>
</dbReference>
<accession>A0A381SP51</accession>
<organism evidence="2">
    <name type="scientific">marine metagenome</name>
    <dbReference type="NCBI Taxonomy" id="408172"/>
    <lineage>
        <taxon>unclassified sequences</taxon>
        <taxon>metagenomes</taxon>
        <taxon>ecological metagenomes</taxon>
    </lineage>
</organism>
<dbReference type="InterPro" id="IPR029058">
    <property type="entry name" value="AB_hydrolase_fold"/>
</dbReference>
<dbReference type="PANTHER" id="PTHR43798">
    <property type="entry name" value="MONOACYLGLYCEROL LIPASE"/>
    <property type="match status" value="1"/>
</dbReference>
<dbReference type="Gene3D" id="3.40.50.1820">
    <property type="entry name" value="alpha/beta hydrolase"/>
    <property type="match status" value="1"/>
</dbReference>
<feature type="domain" description="AB hydrolase-1" evidence="1">
    <location>
        <begin position="21"/>
        <end position="235"/>
    </location>
</feature>
<evidence type="ECO:0000259" key="1">
    <source>
        <dbReference type="Pfam" id="PF12697"/>
    </source>
</evidence>